<evidence type="ECO:0000313" key="3">
    <source>
        <dbReference type="EMBL" id="KAG2939142.1"/>
    </source>
</evidence>
<organism evidence="7 8">
    <name type="scientific">Phytophthora cactorum</name>
    <dbReference type="NCBI Taxonomy" id="29920"/>
    <lineage>
        <taxon>Eukaryota</taxon>
        <taxon>Sar</taxon>
        <taxon>Stramenopiles</taxon>
        <taxon>Oomycota</taxon>
        <taxon>Peronosporomycetes</taxon>
        <taxon>Peronosporales</taxon>
        <taxon>Peronosporaceae</taxon>
        <taxon>Phytophthora</taxon>
    </lineage>
</organism>
<dbReference type="EMBL" id="RCMV01000020">
    <property type="protein sequence ID" value="KAG3228197.1"/>
    <property type="molecule type" value="Genomic_DNA"/>
</dbReference>
<evidence type="ECO:0008006" key="9">
    <source>
        <dbReference type="Google" id="ProtNLM"/>
    </source>
</evidence>
<keyword evidence="8" id="KW-1185">Reference proteome</keyword>
<feature type="signal peptide" evidence="1">
    <location>
        <begin position="1"/>
        <end position="25"/>
    </location>
</feature>
<gene>
    <name evidence="7" type="ORF">PC110_g5406</name>
    <name evidence="2" type="ORF">PC113_g3072</name>
    <name evidence="3" type="ORF">PC115_g3243</name>
    <name evidence="4" type="ORF">PC117_g3954</name>
    <name evidence="5" type="ORF">PC118_g1958</name>
    <name evidence="6" type="ORF">PC129_g1265</name>
</gene>
<dbReference type="Proteomes" id="UP000735874">
    <property type="component" value="Unassembled WGS sequence"/>
</dbReference>
<dbReference type="Proteomes" id="UP000697107">
    <property type="component" value="Unassembled WGS sequence"/>
</dbReference>
<sequence length="312" mass="33430">MPRVGRDIDRALLAIIALAMTTVHADTNVTITSNADTTVTIQQHEVRVLPSRGRTEIVDPTSEYDSEHPGRVTIECSSDGLLTIANSSDDGYMQNLRIQYGQAEELYNATTATPGSPRVNLEIAHDGLSGLMNLSSLSLLGINFSTPDVAIALPGTISFIEISATTAEDFSFTASDISSLQEIVLLNNAISTLPKFFYEREYPREALNVSVEWTLPISMELSAVYFANLKANLDKFTGWKGYISLQDSCSNSTNESNPLIVYVCNNGEALPADSGSLLVDAASGSNTAGEQISGSLTVMFAKSMAVSALTVI</sequence>
<dbReference type="VEuPathDB" id="FungiDB:PC110_g5406"/>
<dbReference type="EMBL" id="RCMK01000059">
    <property type="protein sequence ID" value="KAG2951057.1"/>
    <property type="molecule type" value="Genomic_DNA"/>
</dbReference>
<dbReference type="EMBL" id="MJFZ01000090">
    <property type="protein sequence ID" value="RAW38380.1"/>
    <property type="molecule type" value="Genomic_DNA"/>
</dbReference>
<reference evidence="2" key="2">
    <citation type="submission" date="2018-10" db="EMBL/GenBank/DDBJ databases">
        <title>Effector identification in a new, highly contiguous assembly of the strawberry crown rot pathogen Phytophthora cactorum.</title>
        <authorList>
            <person name="Armitage A.D."/>
            <person name="Nellist C.F."/>
            <person name="Bates H."/>
            <person name="Vickerstaff R.J."/>
            <person name="Harrison R.J."/>
        </authorList>
    </citation>
    <scope>NUCLEOTIDE SEQUENCE</scope>
    <source>
        <strain evidence="2">15-7</strain>
        <strain evidence="3">4032</strain>
        <strain evidence="4">4040</strain>
        <strain evidence="5">P415</strain>
        <strain evidence="6">P421</strain>
    </source>
</reference>
<dbReference type="Proteomes" id="UP000736787">
    <property type="component" value="Unassembled WGS sequence"/>
</dbReference>
<evidence type="ECO:0000313" key="7">
    <source>
        <dbReference type="EMBL" id="RAW38380.1"/>
    </source>
</evidence>
<dbReference type="OrthoDB" id="107327at2759"/>
<keyword evidence="1" id="KW-0732">Signal</keyword>
<protein>
    <recommendedName>
        <fullName evidence="9">Leucine-rich repeat domain, L domain-like</fullName>
    </recommendedName>
</protein>
<dbReference type="Proteomes" id="UP000774804">
    <property type="component" value="Unassembled WGS sequence"/>
</dbReference>
<dbReference type="Proteomes" id="UP000251314">
    <property type="component" value="Unassembled WGS sequence"/>
</dbReference>
<reference evidence="7 8" key="1">
    <citation type="submission" date="2018-01" db="EMBL/GenBank/DDBJ databases">
        <title>Draft genome of the strawberry crown rot pathogen Phytophthora cactorum.</title>
        <authorList>
            <person name="Armitage A.D."/>
            <person name="Lysoe E."/>
            <person name="Nellist C.F."/>
            <person name="Harrison R.J."/>
            <person name="Brurberg M.B."/>
        </authorList>
    </citation>
    <scope>NUCLEOTIDE SEQUENCE [LARGE SCALE GENOMIC DNA]</scope>
    <source>
        <strain evidence="7 8">10300</strain>
    </source>
</reference>
<evidence type="ECO:0000313" key="2">
    <source>
        <dbReference type="EMBL" id="KAG2866139.1"/>
    </source>
</evidence>
<dbReference type="AlphaFoldDB" id="A0A329SNW0"/>
<evidence type="ECO:0000313" key="8">
    <source>
        <dbReference type="Proteomes" id="UP000251314"/>
    </source>
</evidence>
<comment type="caution">
    <text evidence="7">The sequence shown here is derived from an EMBL/GenBank/DDBJ whole genome shotgun (WGS) entry which is preliminary data.</text>
</comment>
<dbReference type="Proteomes" id="UP000760860">
    <property type="component" value="Unassembled WGS sequence"/>
</dbReference>
<dbReference type="EMBL" id="RCMI01000053">
    <property type="protein sequence ID" value="KAG2939142.1"/>
    <property type="molecule type" value="Genomic_DNA"/>
</dbReference>
<dbReference type="EMBL" id="RCML01000027">
    <property type="protein sequence ID" value="KAG2997356.1"/>
    <property type="molecule type" value="Genomic_DNA"/>
</dbReference>
<evidence type="ECO:0000256" key="1">
    <source>
        <dbReference type="SAM" id="SignalP"/>
    </source>
</evidence>
<name>A0A329SNW0_9STRA</name>
<proteinExistence type="predicted"/>
<evidence type="ECO:0000313" key="4">
    <source>
        <dbReference type="EMBL" id="KAG2951057.1"/>
    </source>
</evidence>
<evidence type="ECO:0000313" key="6">
    <source>
        <dbReference type="EMBL" id="KAG3228197.1"/>
    </source>
</evidence>
<evidence type="ECO:0000313" key="5">
    <source>
        <dbReference type="EMBL" id="KAG2997356.1"/>
    </source>
</evidence>
<accession>A0A329SNW0</accession>
<feature type="chain" id="PRO_5040067979" description="Leucine-rich repeat domain, L domain-like" evidence="1">
    <location>
        <begin position="26"/>
        <end position="312"/>
    </location>
</feature>
<dbReference type="EMBL" id="RCMG01000045">
    <property type="protein sequence ID" value="KAG2866139.1"/>
    <property type="molecule type" value="Genomic_DNA"/>
</dbReference>